<comment type="caution">
    <text evidence="3">The sequence shown here is derived from an EMBL/GenBank/DDBJ whole genome shotgun (WGS) entry which is preliminary data.</text>
</comment>
<feature type="chain" id="PRO_5014466966" evidence="2">
    <location>
        <begin position="24"/>
        <end position="60"/>
    </location>
</feature>
<evidence type="ECO:0000313" key="3">
    <source>
        <dbReference type="EMBL" id="PNX75512.1"/>
    </source>
</evidence>
<accession>A0A2K3LAE9</accession>
<proteinExistence type="predicted"/>
<evidence type="ECO:0000256" key="2">
    <source>
        <dbReference type="SAM" id="SignalP"/>
    </source>
</evidence>
<protein>
    <submittedName>
        <fullName evidence="3">Uncharacterized protein</fullName>
    </submittedName>
</protein>
<sequence>MIAPLSSSATHVLLLLVMPECEGHEPSSRPPTRSSLVLLDSSPFPGSVETTYDHMGPTFK</sequence>
<evidence type="ECO:0000256" key="1">
    <source>
        <dbReference type="SAM" id="MobiDB-lite"/>
    </source>
</evidence>
<keyword evidence="2" id="KW-0732">Signal</keyword>
<feature type="region of interest" description="Disordered" evidence="1">
    <location>
        <begin position="22"/>
        <end position="60"/>
    </location>
</feature>
<organism evidence="3 4">
    <name type="scientific">Trifolium pratense</name>
    <name type="common">Red clover</name>
    <dbReference type="NCBI Taxonomy" id="57577"/>
    <lineage>
        <taxon>Eukaryota</taxon>
        <taxon>Viridiplantae</taxon>
        <taxon>Streptophyta</taxon>
        <taxon>Embryophyta</taxon>
        <taxon>Tracheophyta</taxon>
        <taxon>Spermatophyta</taxon>
        <taxon>Magnoliopsida</taxon>
        <taxon>eudicotyledons</taxon>
        <taxon>Gunneridae</taxon>
        <taxon>Pentapetalae</taxon>
        <taxon>rosids</taxon>
        <taxon>fabids</taxon>
        <taxon>Fabales</taxon>
        <taxon>Fabaceae</taxon>
        <taxon>Papilionoideae</taxon>
        <taxon>50 kb inversion clade</taxon>
        <taxon>NPAAA clade</taxon>
        <taxon>Hologalegina</taxon>
        <taxon>IRL clade</taxon>
        <taxon>Trifolieae</taxon>
        <taxon>Trifolium</taxon>
    </lineage>
</organism>
<dbReference type="Proteomes" id="UP000236291">
    <property type="component" value="Unassembled WGS sequence"/>
</dbReference>
<dbReference type="AlphaFoldDB" id="A0A2K3LAE9"/>
<gene>
    <name evidence="3" type="ORF">L195_g031449</name>
</gene>
<evidence type="ECO:0000313" key="4">
    <source>
        <dbReference type="Proteomes" id="UP000236291"/>
    </source>
</evidence>
<reference evidence="3 4" key="1">
    <citation type="journal article" date="2014" name="Am. J. Bot.">
        <title>Genome assembly and annotation for red clover (Trifolium pratense; Fabaceae).</title>
        <authorList>
            <person name="Istvanek J."/>
            <person name="Jaros M."/>
            <person name="Krenek A."/>
            <person name="Repkova J."/>
        </authorList>
    </citation>
    <scope>NUCLEOTIDE SEQUENCE [LARGE SCALE GENOMIC DNA]</scope>
    <source>
        <strain evidence="4">cv. Tatra</strain>
        <tissue evidence="3">Young leaves</tissue>
    </source>
</reference>
<feature type="non-terminal residue" evidence="3">
    <location>
        <position position="60"/>
    </location>
</feature>
<dbReference type="EMBL" id="ASHM01029155">
    <property type="protein sequence ID" value="PNX75512.1"/>
    <property type="molecule type" value="Genomic_DNA"/>
</dbReference>
<feature type="signal peptide" evidence="2">
    <location>
        <begin position="1"/>
        <end position="23"/>
    </location>
</feature>
<name>A0A2K3LAE9_TRIPR</name>
<reference evidence="3 4" key="2">
    <citation type="journal article" date="2017" name="Front. Plant Sci.">
        <title>Gene Classification and Mining of Molecular Markers Useful in Red Clover (Trifolium pratense) Breeding.</title>
        <authorList>
            <person name="Istvanek J."/>
            <person name="Dluhosova J."/>
            <person name="Dluhos P."/>
            <person name="Patkova L."/>
            <person name="Nedelnik J."/>
            <person name="Repkova J."/>
        </authorList>
    </citation>
    <scope>NUCLEOTIDE SEQUENCE [LARGE SCALE GENOMIC DNA]</scope>
    <source>
        <strain evidence="4">cv. Tatra</strain>
        <tissue evidence="3">Young leaves</tissue>
    </source>
</reference>